<name>L7ESV7_STRT8</name>
<evidence type="ECO:0000313" key="2">
    <source>
        <dbReference type="EMBL" id="ELP61979.1"/>
    </source>
</evidence>
<feature type="region of interest" description="Disordered" evidence="1">
    <location>
        <begin position="1"/>
        <end position="21"/>
    </location>
</feature>
<evidence type="ECO:0000313" key="3">
    <source>
        <dbReference type="Proteomes" id="UP000010931"/>
    </source>
</evidence>
<sequence length="21" mass="2273">MPIENRSKTEMATGTPPKRAG</sequence>
<dbReference type="EMBL" id="AEJB01000642">
    <property type="protein sequence ID" value="ELP61979.1"/>
    <property type="molecule type" value="Genomic_DNA"/>
</dbReference>
<evidence type="ECO:0000256" key="1">
    <source>
        <dbReference type="SAM" id="MobiDB-lite"/>
    </source>
</evidence>
<comment type="caution">
    <text evidence="2">The sequence shown here is derived from an EMBL/GenBank/DDBJ whole genome shotgun (WGS) entry which is preliminary data.</text>
</comment>
<proteinExistence type="predicted"/>
<feature type="non-terminal residue" evidence="2">
    <location>
        <position position="21"/>
    </location>
</feature>
<dbReference type="Proteomes" id="UP000010931">
    <property type="component" value="Unassembled WGS sequence"/>
</dbReference>
<accession>L7ESV7</accession>
<dbReference type="AlphaFoldDB" id="L7ESV7"/>
<reference evidence="2 3" key="1">
    <citation type="journal article" date="2011" name="Plasmid">
        <title>Streptomyces turgidiscabies Car8 contains a modular pathogenicity island that shares virulence genes with other actinobacterial plant pathogens.</title>
        <authorList>
            <person name="Huguet-Tapia J.C."/>
            <person name="Badger J.H."/>
            <person name="Loria R."/>
            <person name="Pettis G.S."/>
        </authorList>
    </citation>
    <scope>NUCLEOTIDE SEQUENCE [LARGE SCALE GENOMIC DNA]</scope>
    <source>
        <strain evidence="2 3">Car8</strain>
    </source>
</reference>
<organism evidence="2 3">
    <name type="scientific">Streptomyces turgidiscabies (strain Car8)</name>
    <dbReference type="NCBI Taxonomy" id="698760"/>
    <lineage>
        <taxon>Bacteria</taxon>
        <taxon>Bacillati</taxon>
        <taxon>Actinomycetota</taxon>
        <taxon>Actinomycetes</taxon>
        <taxon>Kitasatosporales</taxon>
        <taxon>Streptomycetaceae</taxon>
        <taxon>Streptomyces</taxon>
    </lineage>
</organism>
<keyword evidence="3" id="KW-1185">Reference proteome</keyword>
<gene>
    <name evidence="2" type="ORF">STRTUCAR8_07676</name>
</gene>
<protein>
    <submittedName>
        <fullName evidence="2">Uncharacterized protein</fullName>
    </submittedName>
</protein>